<accession>A0AB34J4U3</accession>
<reference evidence="2 3" key="1">
    <citation type="journal article" date="2024" name="Science">
        <title>Giant polyketide synthase enzymes in the biosynthesis of giant marine polyether toxins.</title>
        <authorList>
            <person name="Fallon T.R."/>
            <person name="Shende V.V."/>
            <person name="Wierzbicki I.H."/>
            <person name="Pendleton A.L."/>
            <person name="Watervoot N.F."/>
            <person name="Auber R.P."/>
            <person name="Gonzalez D.J."/>
            <person name="Wisecaver J.H."/>
            <person name="Moore B.S."/>
        </authorList>
    </citation>
    <scope>NUCLEOTIDE SEQUENCE [LARGE SCALE GENOMIC DNA]</scope>
    <source>
        <strain evidence="2 3">12B1</strain>
    </source>
</reference>
<sequence>MLQRLPRYGSTTLFLALCTLSLAFWAIAPHHQLMPDASRTLGAASFHARTLLDSTFAARELREVGLPLDCLRKDGHAAHCIASNAAATSSVLQECAWRNASSELRVLALAESLEMLGNSFGDPQKYVAQSCTSADGRWRAFRYGPFVTTGGFSWSEVHAHLSAEAMPTYRVEGVHAIDAYVLGNADDGGRLIGLPPIHQHHFHLFGSGQPDLDDLNVHGDSQCADEEGGVNCLARSAPEGFAFLLRDRVGFETVFNDVRPNASQPLRSWIVAAFKPVPPHRLVRQIRVCNLMFGPGHHRGGTYEVLTEEESAVWVSGTILSSVSLDSVIESYIHTHPDMVHDVLFFQGEAASVFDDVDAVALANGNIVSSRHIIAEMLSSIKKRQMRPGAATLACSYMRASTREWKRVGSELEPFQRKARCAIDASARQWVLLVMHRKRSPALRKRYLMHAGIRIYHAERNGTARLLRDPGVPAWALGRLVNYRESGVGVRADAEMGAAWLQAYQPIIDAARRTPSPCGSPNDLGELITL</sequence>
<evidence type="ECO:0000313" key="3">
    <source>
        <dbReference type="Proteomes" id="UP001515480"/>
    </source>
</evidence>
<protein>
    <submittedName>
        <fullName evidence="2">Uncharacterized protein</fullName>
    </submittedName>
</protein>
<name>A0AB34J4U3_PRYPA</name>
<dbReference type="EMBL" id="JBGBPQ010000013">
    <property type="protein sequence ID" value="KAL1511785.1"/>
    <property type="molecule type" value="Genomic_DNA"/>
</dbReference>
<evidence type="ECO:0000313" key="2">
    <source>
        <dbReference type="EMBL" id="KAL1511785.1"/>
    </source>
</evidence>
<organism evidence="2 3">
    <name type="scientific">Prymnesium parvum</name>
    <name type="common">Toxic golden alga</name>
    <dbReference type="NCBI Taxonomy" id="97485"/>
    <lineage>
        <taxon>Eukaryota</taxon>
        <taxon>Haptista</taxon>
        <taxon>Haptophyta</taxon>
        <taxon>Prymnesiophyceae</taxon>
        <taxon>Prymnesiales</taxon>
        <taxon>Prymnesiaceae</taxon>
        <taxon>Prymnesium</taxon>
    </lineage>
</organism>
<keyword evidence="3" id="KW-1185">Reference proteome</keyword>
<dbReference type="Proteomes" id="UP001515480">
    <property type="component" value="Unassembled WGS sequence"/>
</dbReference>
<comment type="caution">
    <text evidence="2">The sequence shown here is derived from an EMBL/GenBank/DDBJ whole genome shotgun (WGS) entry which is preliminary data.</text>
</comment>
<dbReference type="EMBL" id="JBGBPQ010000013">
    <property type="protein sequence ID" value="KAL1511780.1"/>
    <property type="molecule type" value="Genomic_DNA"/>
</dbReference>
<dbReference type="AlphaFoldDB" id="A0AB34J4U3"/>
<proteinExistence type="predicted"/>
<evidence type="ECO:0000313" key="1">
    <source>
        <dbReference type="EMBL" id="KAL1511780.1"/>
    </source>
</evidence>
<gene>
    <name evidence="1" type="ORF">AB1Y20_005066</name>
    <name evidence="2" type="ORF">AB1Y20_005071</name>
</gene>